<dbReference type="EMBL" id="BMMK01000001">
    <property type="protein sequence ID" value="GGM34126.1"/>
    <property type="molecule type" value="Genomic_DNA"/>
</dbReference>
<feature type="compositionally biased region" description="Gly residues" evidence="1">
    <location>
        <begin position="19"/>
        <end position="30"/>
    </location>
</feature>
<gene>
    <name evidence="2" type="ORF">GCM10012275_01860</name>
</gene>
<protein>
    <submittedName>
        <fullName evidence="2">Uncharacterized protein</fullName>
    </submittedName>
</protein>
<evidence type="ECO:0000256" key="1">
    <source>
        <dbReference type="SAM" id="MobiDB-lite"/>
    </source>
</evidence>
<dbReference type="Proteomes" id="UP000637578">
    <property type="component" value="Unassembled WGS sequence"/>
</dbReference>
<proteinExistence type="predicted"/>
<organism evidence="2 3">
    <name type="scientific">Longimycelium tulufanense</name>
    <dbReference type="NCBI Taxonomy" id="907463"/>
    <lineage>
        <taxon>Bacteria</taxon>
        <taxon>Bacillati</taxon>
        <taxon>Actinomycetota</taxon>
        <taxon>Actinomycetes</taxon>
        <taxon>Pseudonocardiales</taxon>
        <taxon>Pseudonocardiaceae</taxon>
        <taxon>Longimycelium</taxon>
    </lineage>
</organism>
<comment type="caution">
    <text evidence="2">The sequence shown here is derived from an EMBL/GenBank/DDBJ whole genome shotgun (WGS) entry which is preliminary data.</text>
</comment>
<keyword evidence="3" id="KW-1185">Reference proteome</keyword>
<evidence type="ECO:0000313" key="2">
    <source>
        <dbReference type="EMBL" id="GGM34126.1"/>
    </source>
</evidence>
<sequence>MLPGAETGMGPACRRRTGFGHGANGTGGLFSGTSKRAAPWRIDHGFPRAVVKRLLKSYYTLLFQLPMLPEFAVRRE</sequence>
<accession>A0A8J3C9I9</accession>
<name>A0A8J3C9I9_9PSEU</name>
<dbReference type="AlphaFoldDB" id="A0A8J3C9I9"/>
<reference evidence="2" key="1">
    <citation type="journal article" date="2014" name="Int. J. Syst. Evol. Microbiol.">
        <title>Complete genome sequence of Corynebacterium casei LMG S-19264T (=DSM 44701T), isolated from a smear-ripened cheese.</title>
        <authorList>
            <consortium name="US DOE Joint Genome Institute (JGI-PGF)"/>
            <person name="Walter F."/>
            <person name="Albersmeier A."/>
            <person name="Kalinowski J."/>
            <person name="Ruckert C."/>
        </authorList>
    </citation>
    <scope>NUCLEOTIDE SEQUENCE</scope>
    <source>
        <strain evidence="2">CGMCC 4.5737</strain>
    </source>
</reference>
<reference evidence="2" key="2">
    <citation type="submission" date="2020-09" db="EMBL/GenBank/DDBJ databases">
        <authorList>
            <person name="Sun Q."/>
            <person name="Zhou Y."/>
        </authorList>
    </citation>
    <scope>NUCLEOTIDE SEQUENCE</scope>
    <source>
        <strain evidence="2">CGMCC 4.5737</strain>
    </source>
</reference>
<feature type="region of interest" description="Disordered" evidence="1">
    <location>
        <begin position="1"/>
        <end position="31"/>
    </location>
</feature>
<evidence type="ECO:0000313" key="3">
    <source>
        <dbReference type="Proteomes" id="UP000637578"/>
    </source>
</evidence>